<dbReference type="PANTHER" id="PTHR38599">
    <property type="entry name" value="CUPIN DOMAIN PROTEIN (AFU_ORTHOLOGUE AFUA_3G13620)"/>
    <property type="match status" value="1"/>
</dbReference>
<reference evidence="4" key="1">
    <citation type="journal article" date="2019" name="Int. J. Syst. Evol. Microbiol.">
        <title>The Global Catalogue of Microorganisms (GCM) 10K type strain sequencing project: providing services to taxonomists for standard genome sequencing and annotation.</title>
        <authorList>
            <consortium name="The Broad Institute Genomics Platform"/>
            <consortium name="The Broad Institute Genome Sequencing Center for Infectious Disease"/>
            <person name="Wu L."/>
            <person name="Ma J."/>
        </authorList>
    </citation>
    <scope>NUCLEOTIDE SEQUENCE [LARGE SCALE GENOMIC DNA]</scope>
    <source>
        <strain evidence="4">CECT 7806</strain>
    </source>
</reference>
<dbReference type="InterPro" id="IPR014710">
    <property type="entry name" value="RmlC-like_jellyroll"/>
</dbReference>
<accession>A0ABT8AWL9</accession>
<feature type="signal peptide" evidence="1">
    <location>
        <begin position="1"/>
        <end position="25"/>
    </location>
</feature>
<dbReference type="InterPro" id="IPR011051">
    <property type="entry name" value="RmlC_Cupin_sf"/>
</dbReference>
<evidence type="ECO:0000313" key="3">
    <source>
        <dbReference type="EMBL" id="MDN3574296.1"/>
    </source>
</evidence>
<comment type="caution">
    <text evidence="3">The sequence shown here is derived from an EMBL/GenBank/DDBJ whole genome shotgun (WGS) entry which is preliminary data.</text>
</comment>
<dbReference type="EMBL" id="JAUFPT010000097">
    <property type="protein sequence ID" value="MDN3574296.1"/>
    <property type="molecule type" value="Genomic_DNA"/>
</dbReference>
<protein>
    <submittedName>
        <fullName evidence="3">Cupin domain-containing protein</fullName>
    </submittedName>
</protein>
<sequence length="137" mass="14380">MLSRRMFTGCAVCAAIGLAADDASAQAPSGIKRAITSRVDGPVEGYETLQVVVDLEPNFVLDWHTHPGTEAGYTVGGVGELRVKGKEAQMLKPGASWVTAAETPHMLQNGSEATKLFVTFTVQKGKPLSSPAPAPTE</sequence>
<keyword evidence="4" id="KW-1185">Reference proteome</keyword>
<evidence type="ECO:0000313" key="4">
    <source>
        <dbReference type="Proteomes" id="UP001244297"/>
    </source>
</evidence>
<name>A0ABT8AWL9_9HYPH</name>
<dbReference type="PANTHER" id="PTHR38599:SF1">
    <property type="entry name" value="CUPIN DOMAIN PROTEIN (AFU_ORTHOLOGUE AFUA_3G13620)"/>
    <property type="match status" value="1"/>
</dbReference>
<evidence type="ECO:0000256" key="1">
    <source>
        <dbReference type="SAM" id="SignalP"/>
    </source>
</evidence>
<dbReference type="SUPFAM" id="SSF51182">
    <property type="entry name" value="RmlC-like cupins"/>
    <property type="match status" value="1"/>
</dbReference>
<dbReference type="RefSeq" id="WP_238291116.1">
    <property type="nucleotide sequence ID" value="NZ_BPQS01000032.1"/>
</dbReference>
<proteinExistence type="predicted"/>
<dbReference type="Pfam" id="PF07883">
    <property type="entry name" value="Cupin_2"/>
    <property type="match status" value="1"/>
</dbReference>
<gene>
    <name evidence="3" type="ORF">QWZ18_27280</name>
</gene>
<evidence type="ECO:0000259" key="2">
    <source>
        <dbReference type="Pfam" id="PF07883"/>
    </source>
</evidence>
<dbReference type="InterPro" id="IPR013096">
    <property type="entry name" value="Cupin_2"/>
</dbReference>
<organism evidence="3 4">
    <name type="scientific">Methylobacterium longum</name>
    <dbReference type="NCBI Taxonomy" id="767694"/>
    <lineage>
        <taxon>Bacteria</taxon>
        <taxon>Pseudomonadati</taxon>
        <taxon>Pseudomonadota</taxon>
        <taxon>Alphaproteobacteria</taxon>
        <taxon>Hyphomicrobiales</taxon>
        <taxon>Methylobacteriaceae</taxon>
        <taxon>Methylobacterium</taxon>
    </lineage>
</organism>
<dbReference type="Gene3D" id="2.60.120.10">
    <property type="entry name" value="Jelly Rolls"/>
    <property type="match status" value="1"/>
</dbReference>
<dbReference type="Proteomes" id="UP001244297">
    <property type="component" value="Unassembled WGS sequence"/>
</dbReference>
<feature type="chain" id="PRO_5046665803" evidence="1">
    <location>
        <begin position="26"/>
        <end position="137"/>
    </location>
</feature>
<keyword evidence="1" id="KW-0732">Signal</keyword>
<feature type="domain" description="Cupin type-2" evidence="2">
    <location>
        <begin position="52"/>
        <end position="117"/>
    </location>
</feature>